<dbReference type="AlphaFoldDB" id="A0A9W4TTL8"/>
<dbReference type="Pfam" id="PF12697">
    <property type="entry name" value="Abhydrolase_6"/>
    <property type="match status" value="1"/>
</dbReference>
<dbReference type="InterPro" id="IPR029058">
    <property type="entry name" value="AB_hydrolase_fold"/>
</dbReference>
<accession>A0A9W4TTL8</accession>
<dbReference type="InterPro" id="IPR000073">
    <property type="entry name" value="AB_hydrolase_1"/>
</dbReference>
<feature type="domain" description="AB hydrolase-1" evidence="1">
    <location>
        <begin position="66"/>
        <end position="339"/>
    </location>
</feature>
<sequence>MQLYPNYSPYYEYTLKIKDASNPRKPGSVVLSTPSHLFEDYQLKIAYRKYKTTKSIPTEAKRINFIFLHGNGMNKSIWHYHIDKLFTQYELNFPDLYIDTIIAPDHVNMGDSCFINKDKLGHICDWEDLAKDYIMICKIHERETFLHPNSFNVIVSHSMSGYIALNITNFEPNLFQSSILINPIVISNSTVDKSLTNYLQDWYNQGYIKYNFDNIPPNQNWYELIYQHYTNKSFYKYFEPIILRNMIEDEIPNNYQRSHYYNEVDLKHNGLYDFVNYSYSINNPSFDYDKIKVPTKIICGDKDLNSNMIVPEIKKQLAFAKTLTILKNQYHNMHAQSPDLIISSINKFVVETFNSYQRENDKEYYEKYGKDYKQILMKKKLSEFLNNDKIPTKL</sequence>
<dbReference type="EMBL" id="CANTUO010000002">
    <property type="protein sequence ID" value="CAI5758083.1"/>
    <property type="molecule type" value="Genomic_DNA"/>
</dbReference>
<evidence type="ECO:0000313" key="2">
    <source>
        <dbReference type="EMBL" id="CAI5758083.1"/>
    </source>
</evidence>
<keyword evidence="3" id="KW-1185">Reference proteome</keyword>
<evidence type="ECO:0000259" key="1">
    <source>
        <dbReference type="Pfam" id="PF12697"/>
    </source>
</evidence>
<gene>
    <name evidence="2" type="ORF">CANVERA_P2596</name>
</gene>
<dbReference type="SUPFAM" id="SSF53474">
    <property type="entry name" value="alpha/beta-Hydrolases"/>
    <property type="match status" value="1"/>
</dbReference>
<dbReference type="PANTHER" id="PTHR43798">
    <property type="entry name" value="MONOACYLGLYCEROL LIPASE"/>
    <property type="match status" value="1"/>
</dbReference>
<dbReference type="Proteomes" id="UP001152885">
    <property type="component" value="Unassembled WGS sequence"/>
</dbReference>
<name>A0A9W4TTL8_9ASCO</name>
<dbReference type="InterPro" id="IPR050266">
    <property type="entry name" value="AB_hydrolase_sf"/>
</dbReference>
<protein>
    <recommendedName>
        <fullName evidence="1">AB hydrolase-1 domain-containing protein</fullName>
    </recommendedName>
</protein>
<comment type="caution">
    <text evidence="2">The sequence shown here is derived from an EMBL/GenBank/DDBJ whole genome shotgun (WGS) entry which is preliminary data.</text>
</comment>
<evidence type="ECO:0000313" key="3">
    <source>
        <dbReference type="Proteomes" id="UP001152885"/>
    </source>
</evidence>
<organism evidence="2 3">
    <name type="scientific">Candida verbasci</name>
    <dbReference type="NCBI Taxonomy" id="1227364"/>
    <lineage>
        <taxon>Eukaryota</taxon>
        <taxon>Fungi</taxon>
        <taxon>Dikarya</taxon>
        <taxon>Ascomycota</taxon>
        <taxon>Saccharomycotina</taxon>
        <taxon>Pichiomycetes</taxon>
        <taxon>Debaryomycetaceae</taxon>
        <taxon>Candida/Lodderomyces clade</taxon>
        <taxon>Candida</taxon>
    </lineage>
</organism>
<dbReference type="OrthoDB" id="94039at2759"/>
<proteinExistence type="predicted"/>
<reference evidence="2" key="1">
    <citation type="submission" date="2022-12" db="EMBL/GenBank/DDBJ databases">
        <authorList>
            <person name="Brejova B."/>
        </authorList>
    </citation>
    <scope>NUCLEOTIDE SEQUENCE</scope>
</reference>
<dbReference type="Gene3D" id="3.40.50.1820">
    <property type="entry name" value="alpha/beta hydrolase"/>
    <property type="match status" value="1"/>
</dbReference>